<sequence length="128" mass="14112">MEEEGHDHDGSGDRMLVEEGDRDDDTGDLTTNTTQQQPNGKSKERTMCGGAILVKLIPPSAGRAPKQVAAGWVSPKKGDMSKRHHSSIPDVDDFKAAFEDFDDDYDRWRTTATTMSFLHPNLPSPRVG</sequence>
<feature type="region of interest" description="Disordered" evidence="1">
    <location>
        <begin position="1"/>
        <end position="46"/>
    </location>
</feature>
<evidence type="ECO:0000256" key="1">
    <source>
        <dbReference type="SAM" id="MobiDB-lite"/>
    </source>
</evidence>
<dbReference type="EnsemblPlants" id="EMT19761">
    <property type="protein sequence ID" value="EMT19761"/>
    <property type="gene ID" value="F775_43226"/>
</dbReference>
<name>R7WBI9_AEGTA</name>
<feature type="compositionally biased region" description="Basic and acidic residues" evidence="1">
    <location>
        <begin position="1"/>
        <end position="19"/>
    </location>
</feature>
<proteinExistence type="predicted"/>
<organism evidence="2">
    <name type="scientific">Aegilops tauschii</name>
    <name type="common">Tausch's goatgrass</name>
    <name type="synonym">Aegilops squarrosa</name>
    <dbReference type="NCBI Taxonomy" id="37682"/>
    <lineage>
        <taxon>Eukaryota</taxon>
        <taxon>Viridiplantae</taxon>
        <taxon>Streptophyta</taxon>
        <taxon>Embryophyta</taxon>
        <taxon>Tracheophyta</taxon>
        <taxon>Spermatophyta</taxon>
        <taxon>Magnoliopsida</taxon>
        <taxon>Liliopsida</taxon>
        <taxon>Poales</taxon>
        <taxon>Poaceae</taxon>
        <taxon>BOP clade</taxon>
        <taxon>Pooideae</taxon>
        <taxon>Triticodae</taxon>
        <taxon>Triticeae</taxon>
        <taxon>Triticinae</taxon>
        <taxon>Aegilops</taxon>
    </lineage>
</organism>
<dbReference type="AlphaFoldDB" id="R7WBI9"/>
<evidence type="ECO:0000313" key="2">
    <source>
        <dbReference type="EnsemblPlants" id="EMT19761"/>
    </source>
</evidence>
<feature type="region of interest" description="Disordered" evidence="1">
    <location>
        <begin position="62"/>
        <end position="88"/>
    </location>
</feature>
<reference evidence="2" key="1">
    <citation type="submission" date="2015-06" db="UniProtKB">
        <authorList>
            <consortium name="EnsemblPlants"/>
        </authorList>
    </citation>
    <scope>IDENTIFICATION</scope>
</reference>
<accession>R7WBI9</accession>
<protein>
    <submittedName>
        <fullName evidence="2">Uncharacterized protein</fullName>
    </submittedName>
</protein>